<dbReference type="InterPro" id="IPR020596">
    <property type="entry name" value="rRNA_Ade_Mease_Trfase_CS"/>
</dbReference>
<keyword evidence="2" id="KW-0169">Cobalamin biosynthesis</keyword>
<comment type="pathway">
    <text evidence="1">Cofactor biosynthesis; adenosylcobalamin biosynthesis.</text>
</comment>
<reference evidence="7 8" key="1">
    <citation type="journal article" date="2017" name="Front. Microbiol.">
        <title>New Insights into the Diversity of the Genus Faecalibacterium.</title>
        <authorList>
            <person name="Benevides L."/>
            <person name="Burman S."/>
            <person name="Martin R."/>
            <person name="Robert V."/>
            <person name="Thomas M."/>
            <person name="Miquel S."/>
            <person name="Chain F."/>
            <person name="Sokol H."/>
            <person name="Bermudez-Humaran L.G."/>
            <person name="Morrison M."/>
            <person name="Langella P."/>
            <person name="Azevedo V.A."/>
            <person name="Chatel J.M."/>
            <person name="Soares S."/>
        </authorList>
    </citation>
    <scope>NUCLEOTIDE SEQUENCE [LARGE SCALE GENOMIC DNA]</scope>
    <source>
        <strain evidence="7 8">AHMP21</strain>
    </source>
</reference>
<dbReference type="OrthoDB" id="9780707at2"/>
<dbReference type="NCBIfam" id="TIGR02467">
    <property type="entry name" value="CbiE"/>
    <property type="match status" value="1"/>
</dbReference>
<proteinExistence type="predicted"/>
<dbReference type="InterPro" id="IPR035996">
    <property type="entry name" value="4pyrrol_Methylase_sf"/>
</dbReference>
<feature type="domain" description="Tetrapyrrole methylase" evidence="6">
    <location>
        <begin position="1"/>
        <end position="191"/>
    </location>
</feature>
<evidence type="ECO:0000256" key="3">
    <source>
        <dbReference type="ARBA" id="ARBA00022603"/>
    </source>
</evidence>
<dbReference type="RefSeq" id="WP_097792528.1">
    <property type="nucleotide sequence ID" value="NZ_NOUV01000014.1"/>
</dbReference>
<dbReference type="InterPro" id="IPR050714">
    <property type="entry name" value="Cobalamin_biosynth_MTase"/>
</dbReference>
<dbReference type="AlphaFoldDB" id="A0A2A7B5R7"/>
<dbReference type="Gene3D" id="3.30.950.10">
    <property type="entry name" value="Methyltransferase, Cobalt-precorrin-4 Transmethylase, Domain 2"/>
    <property type="match status" value="1"/>
</dbReference>
<evidence type="ECO:0000313" key="8">
    <source>
        <dbReference type="Proteomes" id="UP000220904"/>
    </source>
</evidence>
<dbReference type="GO" id="GO:0000179">
    <property type="term" value="F:rRNA (adenine-N6,N6-)-dimethyltransferase activity"/>
    <property type="evidence" value="ECO:0007669"/>
    <property type="project" value="InterPro"/>
</dbReference>
<dbReference type="GO" id="GO:0008276">
    <property type="term" value="F:protein methyltransferase activity"/>
    <property type="evidence" value="ECO:0007669"/>
    <property type="project" value="InterPro"/>
</dbReference>
<dbReference type="InterPro" id="IPR012818">
    <property type="entry name" value="CbiE"/>
</dbReference>
<dbReference type="PROSITE" id="PS01131">
    <property type="entry name" value="RRNA_A_DIMETH"/>
    <property type="match status" value="1"/>
</dbReference>
<dbReference type="CDD" id="cd02440">
    <property type="entry name" value="AdoMet_MTases"/>
    <property type="match status" value="1"/>
</dbReference>
<evidence type="ECO:0000256" key="2">
    <source>
        <dbReference type="ARBA" id="ARBA00022573"/>
    </source>
</evidence>
<dbReference type="NCBIfam" id="TIGR02469">
    <property type="entry name" value="CbiT"/>
    <property type="match status" value="1"/>
</dbReference>
<protein>
    <submittedName>
        <fullName evidence="7">Cobalamin biosynthesis bifunctional protein CbiET</fullName>
    </submittedName>
</protein>
<evidence type="ECO:0000256" key="4">
    <source>
        <dbReference type="ARBA" id="ARBA00022679"/>
    </source>
</evidence>
<dbReference type="InterPro" id="IPR014777">
    <property type="entry name" value="4pyrrole_Mease_sub1"/>
</dbReference>
<dbReference type="Gene3D" id="3.40.1010.10">
    <property type="entry name" value="Cobalt-precorrin-4 Transmethylase, Domain 1"/>
    <property type="match status" value="1"/>
</dbReference>
<dbReference type="InterPro" id="IPR014008">
    <property type="entry name" value="Cbl_synth_MTase_CbiT"/>
</dbReference>
<dbReference type="SUPFAM" id="SSF53790">
    <property type="entry name" value="Tetrapyrrole methylase"/>
    <property type="match status" value="1"/>
</dbReference>
<keyword evidence="4" id="KW-0808">Transferase</keyword>
<dbReference type="PANTHER" id="PTHR43182:SF1">
    <property type="entry name" value="COBALT-PRECORRIN-7 C(5)-METHYLTRANSFERASE"/>
    <property type="match status" value="1"/>
</dbReference>
<comment type="caution">
    <text evidence="7">The sequence shown here is derived from an EMBL/GenBank/DDBJ whole genome shotgun (WGS) entry which is preliminary data.</text>
</comment>
<name>A0A2A7B5R7_9FIRM</name>
<evidence type="ECO:0000256" key="5">
    <source>
        <dbReference type="ARBA" id="ARBA00022691"/>
    </source>
</evidence>
<dbReference type="InterPro" id="IPR000878">
    <property type="entry name" value="4pyrrol_Mease"/>
</dbReference>
<dbReference type="Gene3D" id="3.40.50.150">
    <property type="entry name" value="Vaccinia Virus protein VP39"/>
    <property type="match status" value="1"/>
</dbReference>
<dbReference type="InterPro" id="IPR014776">
    <property type="entry name" value="4pyrrole_Mease_sub2"/>
</dbReference>
<dbReference type="InterPro" id="IPR006365">
    <property type="entry name" value="Cbl_synth_CobL"/>
</dbReference>
<keyword evidence="5" id="KW-0949">S-adenosyl-L-methionine</keyword>
<sequence>MVTLIGMGAGLPGSLTAEGLAALQQADLILGARRLLEHLPDGCTERRKALYKPEEILACLAEHPEGDTALLYSGDTGFYSGASGLLPMLRACGISCRVLPGLSSVQLLAAAVGRPWQDWKLVSAHGCACDPVAECLTADGRPVFFLTGGSETPATLCRTLTAAGLGQAHALVGEQLGTPEEKIFFGTAQEVSQKSTASLSVLLIEHLPQPPRRCAGFPDEAFLRGDVPMTKQEVRAAALAKLAVRPTDTLWDVGAGTGSVSVELALAAPRGRVYAVECDPEACALIRKNRERFAAWNLTLIEGKAPQALEALPAPDAVFLGGTKGSMEAVVDAVLAKNPQARLCISAIALETLSAAVAALTAQGLTAEVTQIAVSRTKPAGRLHLLMANNPIFLITGERK</sequence>
<dbReference type="GO" id="GO:0009236">
    <property type="term" value="P:cobalamin biosynthetic process"/>
    <property type="evidence" value="ECO:0007669"/>
    <property type="project" value="UniProtKB-UniPathway"/>
</dbReference>
<evidence type="ECO:0000259" key="6">
    <source>
        <dbReference type="Pfam" id="PF00590"/>
    </source>
</evidence>
<organism evidence="7 8">
    <name type="scientific">Faecalibacterium prausnitzii</name>
    <dbReference type="NCBI Taxonomy" id="853"/>
    <lineage>
        <taxon>Bacteria</taxon>
        <taxon>Bacillati</taxon>
        <taxon>Bacillota</taxon>
        <taxon>Clostridia</taxon>
        <taxon>Eubacteriales</taxon>
        <taxon>Oscillospiraceae</taxon>
        <taxon>Faecalibacterium</taxon>
    </lineage>
</organism>
<accession>A0A2A7B5R7</accession>
<dbReference type="Proteomes" id="UP000220904">
    <property type="component" value="Unassembled WGS sequence"/>
</dbReference>
<dbReference type="CDD" id="cd11644">
    <property type="entry name" value="Precorrin-6Y-MT"/>
    <property type="match status" value="1"/>
</dbReference>
<evidence type="ECO:0000313" key="7">
    <source>
        <dbReference type="EMBL" id="PDX86668.1"/>
    </source>
</evidence>
<dbReference type="InterPro" id="IPR029063">
    <property type="entry name" value="SAM-dependent_MTases_sf"/>
</dbReference>
<evidence type="ECO:0000256" key="1">
    <source>
        <dbReference type="ARBA" id="ARBA00004953"/>
    </source>
</evidence>
<dbReference type="PIRSF" id="PIRSF036428">
    <property type="entry name" value="CobL"/>
    <property type="match status" value="1"/>
</dbReference>
<dbReference type="Pfam" id="PF00590">
    <property type="entry name" value="TP_methylase"/>
    <property type="match status" value="1"/>
</dbReference>
<dbReference type="EMBL" id="NOUV01000014">
    <property type="protein sequence ID" value="PDX86668.1"/>
    <property type="molecule type" value="Genomic_DNA"/>
</dbReference>
<dbReference type="SUPFAM" id="SSF53335">
    <property type="entry name" value="S-adenosyl-L-methionine-dependent methyltransferases"/>
    <property type="match status" value="1"/>
</dbReference>
<keyword evidence="3" id="KW-0489">Methyltransferase</keyword>
<dbReference type="PANTHER" id="PTHR43182">
    <property type="entry name" value="COBALT-PRECORRIN-6B C(15)-METHYLTRANSFERASE (DECARBOXYLATING)"/>
    <property type="match status" value="1"/>
</dbReference>
<dbReference type="UniPathway" id="UPA00148"/>
<gene>
    <name evidence="7" type="ORF">CHR60_08000</name>
</gene>